<dbReference type="Pfam" id="PF13279">
    <property type="entry name" value="4HBT_2"/>
    <property type="match status" value="1"/>
</dbReference>
<keyword evidence="3" id="KW-1185">Reference proteome</keyword>
<sequence>MPFQPARALWNLGASLIERRLHPNKQALAGLGLLRPHVWKARVGLMDLGVAAHMNNAAAIANMELARWHNTGVSGMFELVVAHKWMFLAGANMIRYRHEIPPFAAYAIHSDVIFWDDTWFFFRHRFVCPTTGKLFIEGVTRVVVKDSHRNTISLPQIAKAMGIGPLDPNPEMPETVKAYLRWDAATKRSMEGGIGSEQTKTG</sequence>
<dbReference type="InterPro" id="IPR051490">
    <property type="entry name" value="THEM6_lcsJ_thioesterase"/>
</dbReference>
<protein>
    <submittedName>
        <fullName evidence="2">Aste57867_23495 protein</fullName>
    </submittedName>
</protein>
<evidence type="ECO:0000313" key="2">
    <source>
        <dbReference type="EMBL" id="VFU00140.1"/>
    </source>
</evidence>
<reference evidence="2 3" key="1">
    <citation type="submission" date="2019-03" db="EMBL/GenBank/DDBJ databases">
        <authorList>
            <person name="Gaulin E."/>
            <person name="Dumas B."/>
        </authorList>
    </citation>
    <scope>NUCLEOTIDE SEQUENCE [LARGE SCALE GENOMIC DNA]</scope>
    <source>
        <strain evidence="2">CBS 568.67</strain>
    </source>
</reference>
<dbReference type="SUPFAM" id="SSF54637">
    <property type="entry name" value="Thioesterase/thiol ester dehydrase-isomerase"/>
    <property type="match status" value="1"/>
</dbReference>
<evidence type="ECO:0000313" key="3">
    <source>
        <dbReference type="Proteomes" id="UP000332933"/>
    </source>
</evidence>
<dbReference type="PANTHER" id="PTHR12475:SF4">
    <property type="entry name" value="PROTEIN THEM6"/>
    <property type="match status" value="1"/>
</dbReference>
<dbReference type="EMBL" id="VJMH01007276">
    <property type="protein sequence ID" value="KAF0684496.1"/>
    <property type="molecule type" value="Genomic_DNA"/>
</dbReference>
<dbReference type="AlphaFoldDB" id="A0A485LMZ3"/>
<gene>
    <name evidence="2" type="primary">Aste57867_23495</name>
    <name evidence="1" type="ORF">As57867_023424</name>
    <name evidence="2" type="ORF">ASTE57867_23495</name>
</gene>
<dbReference type="PANTHER" id="PTHR12475">
    <property type="match status" value="1"/>
</dbReference>
<dbReference type="EMBL" id="CAADRA010007302">
    <property type="protein sequence ID" value="VFU00140.1"/>
    <property type="molecule type" value="Genomic_DNA"/>
</dbReference>
<reference evidence="1" key="2">
    <citation type="submission" date="2019-06" db="EMBL/GenBank/DDBJ databases">
        <title>Genomics analysis of Aphanomyces spp. identifies a new class of oomycete effector associated with host adaptation.</title>
        <authorList>
            <person name="Gaulin E."/>
        </authorList>
    </citation>
    <scope>NUCLEOTIDE SEQUENCE</scope>
    <source>
        <strain evidence="1">CBS 578.67</strain>
    </source>
</reference>
<dbReference type="InterPro" id="IPR029069">
    <property type="entry name" value="HotDog_dom_sf"/>
</dbReference>
<proteinExistence type="predicted"/>
<dbReference type="OrthoDB" id="265761at2759"/>
<evidence type="ECO:0000313" key="1">
    <source>
        <dbReference type="EMBL" id="KAF0684496.1"/>
    </source>
</evidence>
<organism evidence="2 3">
    <name type="scientific">Aphanomyces stellatus</name>
    <dbReference type="NCBI Taxonomy" id="120398"/>
    <lineage>
        <taxon>Eukaryota</taxon>
        <taxon>Sar</taxon>
        <taxon>Stramenopiles</taxon>
        <taxon>Oomycota</taxon>
        <taxon>Saprolegniomycetes</taxon>
        <taxon>Saprolegniales</taxon>
        <taxon>Verrucalvaceae</taxon>
        <taxon>Aphanomyces</taxon>
    </lineage>
</organism>
<dbReference type="CDD" id="cd00586">
    <property type="entry name" value="4HBT"/>
    <property type="match status" value="1"/>
</dbReference>
<dbReference type="Proteomes" id="UP000332933">
    <property type="component" value="Unassembled WGS sequence"/>
</dbReference>
<dbReference type="Gene3D" id="3.10.129.10">
    <property type="entry name" value="Hotdog Thioesterase"/>
    <property type="match status" value="1"/>
</dbReference>
<name>A0A485LMZ3_9STRA</name>
<accession>A0A485LMZ3</accession>